<accession>A0ABP8Q2U4</accession>
<proteinExistence type="inferred from homology"/>
<sequence length="349" mass="35547">MTELLAAGAIREVGKDASGARKGRPSQLLAPALPGGRALSVDIGHTHVRAIVADASGHVVHERVVAFEERLRAERALAEAARLVTDVAAAAKVEADGVIGAVVGVPSPVDLAGRPVAPWFGDLDPLEALRLDAYTDRVRVLNDADLGAAGEAAFGAGSRFGTFVYVKISHGIGAGLIVGGRIYRGRGYAGNIGHIRMVDDGDVCICGNRGCLETVASSAALIKVLQPAHPGVSLGFADLVRLANAGDRGTRALLVDAGRTIGRALSTLVTAMNPDAILVGGAVGALGEPVLRGIREALDRYTHPAALHDLVVTGAGRGAHAEALGGIAVAFGLVEDFGSAGGRPSPFMS</sequence>
<dbReference type="InterPro" id="IPR049874">
    <property type="entry name" value="ROK_cs"/>
</dbReference>
<comment type="caution">
    <text evidence="2">The sequence shown here is derived from an EMBL/GenBank/DDBJ whole genome shotgun (WGS) entry which is preliminary data.</text>
</comment>
<dbReference type="InterPro" id="IPR000600">
    <property type="entry name" value="ROK"/>
</dbReference>
<dbReference type="PANTHER" id="PTHR18964:SF173">
    <property type="entry name" value="GLUCOKINASE"/>
    <property type="match status" value="1"/>
</dbReference>
<dbReference type="InterPro" id="IPR043129">
    <property type="entry name" value="ATPase_NBD"/>
</dbReference>
<dbReference type="RefSeq" id="WP_345465623.1">
    <property type="nucleotide sequence ID" value="NZ_BAABHF010000022.1"/>
</dbReference>
<dbReference type="Proteomes" id="UP001500503">
    <property type="component" value="Unassembled WGS sequence"/>
</dbReference>
<organism evidence="2 3">
    <name type="scientific">Actinoallomurus oryzae</name>
    <dbReference type="NCBI Taxonomy" id="502180"/>
    <lineage>
        <taxon>Bacteria</taxon>
        <taxon>Bacillati</taxon>
        <taxon>Actinomycetota</taxon>
        <taxon>Actinomycetes</taxon>
        <taxon>Streptosporangiales</taxon>
        <taxon>Thermomonosporaceae</taxon>
        <taxon>Actinoallomurus</taxon>
    </lineage>
</organism>
<evidence type="ECO:0000256" key="1">
    <source>
        <dbReference type="ARBA" id="ARBA00006479"/>
    </source>
</evidence>
<reference evidence="3" key="1">
    <citation type="journal article" date="2019" name="Int. J. Syst. Evol. Microbiol.">
        <title>The Global Catalogue of Microorganisms (GCM) 10K type strain sequencing project: providing services to taxonomists for standard genome sequencing and annotation.</title>
        <authorList>
            <consortium name="The Broad Institute Genomics Platform"/>
            <consortium name="The Broad Institute Genome Sequencing Center for Infectious Disease"/>
            <person name="Wu L."/>
            <person name="Ma J."/>
        </authorList>
    </citation>
    <scope>NUCLEOTIDE SEQUENCE [LARGE SCALE GENOMIC DNA]</scope>
    <source>
        <strain evidence="3">JCM 17933</strain>
    </source>
</reference>
<dbReference type="PANTHER" id="PTHR18964">
    <property type="entry name" value="ROK (REPRESSOR, ORF, KINASE) FAMILY"/>
    <property type="match status" value="1"/>
</dbReference>
<comment type="similarity">
    <text evidence="1">Belongs to the ROK (NagC/XylR) family.</text>
</comment>
<gene>
    <name evidence="2" type="ORF">GCM10023191_039300</name>
</gene>
<evidence type="ECO:0000313" key="3">
    <source>
        <dbReference type="Proteomes" id="UP001500503"/>
    </source>
</evidence>
<dbReference type="PROSITE" id="PS01125">
    <property type="entry name" value="ROK"/>
    <property type="match status" value="1"/>
</dbReference>
<dbReference type="SUPFAM" id="SSF53067">
    <property type="entry name" value="Actin-like ATPase domain"/>
    <property type="match status" value="1"/>
</dbReference>
<dbReference type="Gene3D" id="3.30.420.40">
    <property type="match status" value="2"/>
</dbReference>
<protein>
    <submittedName>
        <fullName evidence="2">ROK family transcriptional regulator</fullName>
    </submittedName>
</protein>
<evidence type="ECO:0000313" key="2">
    <source>
        <dbReference type="EMBL" id="GAA4496760.1"/>
    </source>
</evidence>
<dbReference type="EMBL" id="BAABHF010000022">
    <property type="protein sequence ID" value="GAA4496760.1"/>
    <property type="molecule type" value="Genomic_DNA"/>
</dbReference>
<keyword evidence="3" id="KW-1185">Reference proteome</keyword>
<dbReference type="Pfam" id="PF00480">
    <property type="entry name" value="ROK"/>
    <property type="match status" value="1"/>
</dbReference>
<name>A0ABP8Q2U4_9ACTN</name>